<keyword evidence="2" id="KW-1185">Reference proteome</keyword>
<sequence>MSSSITSSCFNTNSKQRKHSPIERRPRMLKDFLTDIDSNSCSSSGFGSFPRRVQDSSIRNLIQNDLNMANNASSSSNNTKRLLRSRSKAAASSTISAFQAIINTVKSIQFNVVKSPSILPRSLSRKLSRKNSNKSENKESDIKITVRVKDIIRWKSFRELIEEKPQPSDLAASPDYHCTTATTTTGSMNSTPCSSNGSSWCDSDFTSEYLPSWSGNSEGYSVHDVELGNKFLPCVGRNSTKATTGAAVNTAVGPKELELTCEKKEQRSPVSVLDFEVEEDEDLLPSSFDQTLANMEKTKQKLMQEIQRSEILAKIDPTNLDKWMSMEERDDAYGDDEEEEEEEVNEVEERAKQLLNHVKATSTISSNKDSFSTIVVEQLLLDFFVNELSTRRYQSKIDDNDSEIIRQAVAWYKGEHGITLIDREACVRDMDSKESWSKFEDEQQEVGLQIEHVLLNILLDELLADALGHDSCPGA</sequence>
<protein>
    <submittedName>
        <fullName evidence="1">Myb-like protein X</fullName>
    </submittedName>
</protein>
<evidence type="ECO:0000313" key="1">
    <source>
        <dbReference type="EMBL" id="KAJ4727035.1"/>
    </source>
</evidence>
<proteinExistence type="predicted"/>
<evidence type="ECO:0000313" key="2">
    <source>
        <dbReference type="Proteomes" id="UP001164539"/>
    </source>
</evidence>
<dbReference type="EMBL" id="CM051394">
    <property type="protein sequence ID" value="KAJ4727035.1"/>
    <property type="molecule type" value="Genomic_DNA"/>
</dbReference>
<name>A0ACC1YWP8_MELAZ</name>
<accession>A0ACC1YWP8</accession>
<comment type="caution">
    <text evidence="1">The sequence shown here is derived from an EMBL/GenBank/DDBJ whole genome shotgun (WGS) entry which is preliminary data.</text>
</comment>
<dbReference type="Proteomes" id="UP001164539">
    <property type="component" value="Chromosome 1"/>
</dbReference>
<gene>
    <name evidence="1" type="ORF">OWV82_000205</name>
</gene>
<reference evidence="1 2" key="1">
    <citation type="journal article" date="2023" name="Science">
        <title>Complex scaffold remodeling in plant triterpene biosynthesis.</title>
        <authorList>
            <person name="De La Pena R."/>
            <person name="Hodgson H."/>
            <person name="Liu J.C."/>
            <person name="Stephenson M.J."/>
            <person name="Martin A.C."/>
            <person name="Owen C."/>
            <person name="Harkess A."/>
            <person name="Leebens-Mack J."/>
            <person name="Jimenez L.E."/>
            <person name="Osbourn A."/>
            <person name="Sattely E.S."/>
        </authorList>
    </citation>
    <scope>NUCLEOTIDE SEQUENCE [LARGE SCALE GENOMIC DNA]</scope>
    <source>
        <strain evidence="2">cv. JPN11</strain>
        <tissue evidence="1">Leaf</tissue>
    </source>
</reference>
<organism evidence="1 2">
    <name type="scientific">Melia azedarach</name>
    <name type="common">Chinaberry tree</name>
    <dbReference type="NCBI Taxonomy" id="155640"/>
    <lineage>
        <taxon>Eukaryota</taxon>
        <taxon>Viridiplantae</taxon>
        <taxon>Streptophyta</taxon>
        <taxon>Embryophyta</taxon>
        <taxon>Tracheophyta</taxon>
        <taxon>Spermatophyta</taxon>
        <taxon>Magnoliopsida</taxon>
        <taxon>eudicotyledons</taxon>
        <taxon>Gunneridae</taxon>
        <taxon>Pentapetalae</taxon>
        <taxon>rosids</taxon>
        <taxon>malvids</taxon>
        <taxon>Sapindales</taxon>
        <taxon>Meliaceae</taxon>
        <taxon>Melia</taxon>
    </lineage>
</organism>